<dbReference type="HOGENOM" id="CLU_091314_1_0_6"/>
<organism evidence="1 2">
    <name type="scientific">Alteromonas naphthalenivorans</name>
    <dbReference type="NCBI Taxonomy" id="715451"/>
    <lineage>
        <taxon>Bacteria</taxon>
        <taxon>Pseudomonadati</taxon>
        <taxon>Pseudomonadota</taxon>
        <taxon>Gammaproteobacteria</taxon>
        <taxon>Alteromonadales</taxon>
        <taxon>Alteromonadaceae</taxon>
        <taxon>Alteromonas/Salinimonas group</taxon>
        <taxon>Alteromonas</taxon>
    </lineage>
</organism>
<gene>
    <name evidence="1" type="ordered locus">ambt_17025</name>
</gene>
<dbReference type="EMBL" id="CP002339">
    <property type="protein sequence ID" value="AEF04910.1"/>
    <property type="molecule type" value="Genomic_DNA"/>
</dbReference>
<dbReference type="KEGG" id="alt:ambt_17025"/>
<name>F5Z5I4_ALTNA</name>
<dbReference type="AlphaFoldDB" id="F5Z5I4"/>
<accession>F5Z5I4</accession>
<dbReference type="eggNOG" id="ENOG502Z7UD">
    <property type="taxonomic scope" value="Bacteria"/>
</dbReference>
<keyword evidence="2" id="KW-1185">Reference proteome</keyword>
<protein>
    <submittedName>
        <fullName evidence="1">Phage-related protein</fullName>
    </submittedName>
</protein>
<proteinExistence type="predicted"/>
<evidence type="ECO:0000313" key="2">
    <source>
        <dbReference type="Proteomes" id="UP000000683"/>
    </source>
</evidence>
<dbReference type="NCBIfam" id="NF033832">
    <property type="entry name" value="sce7726_fam"/>
    <property type="match status" value="1"/>
</dbReference>
<sequence>MHRGNAIADVVTIHSEAHCYEIKGDKDKIARLTRQGDFYNKVFSKITLVTTQRKLQEALEKTPKFWGIVVAYEIRGIVKFKYVRKTSTNPFFNKELALATLWKSELTNVNEELSLDIPEKINKRDFALELSERMNKIQTNRWIAESLLSRLA</sequence>
<evidence type="ECO:0000313" key="1">
    <source>
        <dbReference type="EMBL" id="AEF04910.1"/>
    </source>
</evidence>
<reference evidence="1 2" key="1">
    <citation type="journal article" date="2011" name="J. Bacteriol.">
        <title>Complete genome sequence of the polycyclic aromatic hydrocarbon-degrading bacterium Alteromonas sp. strain SN2.</title>
        <authorList>
            <person name="Jin H.M."/>
            <person name="Jeong H."/>
            <person name="Moon E.J."/>
            <person name="Math R.K."/>
            <person name="Lee K."/>
            <person name="Kim H.J."/>
            <person name="Jeon C.O."/>
            <person name="Oh T.K."/>
            <person name="Kim J.F."/>
        </authorList>
    </citation>
    <scope>NUCLEOTIDE SEQUENCE [LARGE SCALE GENOMIC DNA]</scope>
    <source>
        <strain evidence="2">JCM 17741 / KACC 18427 / KCTC 11700BP / SN2</strain>
    </source>
</reference>
<dbReference type="InterPro" id="IPR047729">
    <property type="entry name" value="Sce7726-like"/>
</dbReference>
<dbReference type="Proteomes" id="UP000000683">
    <property type="component" value="Chromosome"/>
</dbReference>